<keyword evidence="5 9" id="KW-0547">Nucleotide-binding</keyword>
<dbReference type="InterPro" id="IPR001048">
    <property type="entry name" value="Asp/Glu/Uridylate_kinase"/>
</dbReference>
<evidence type="ECO:0000256" key="10">
    <source>
        <dbReference type="SAM" id="MobiDB-lite"/>
    </source>
</evidence>
<reference evidence="12 13" key="1">
    <citation type="journal article" date="2012" name="J. Bacteriol.">
        <title>Genome Sequence of Strain IMCC14465, Isolated from the East Sea, Belonging to the PS1 Clade of Alphaproteobacteria.</title>
        <authorList>
            <person name="Yang S.J."/>
            <person name="Kang I."/>
            <person name="Cho J.C."/>
        </authorList>
    </citation>
    <scope>NUCLEOTIDE SEQUENCE [LARGE SCALE GENOMIC DNA]</scope>
    <source>
        <strain evidence="12 13">IMCC14465</strain>
    </source>
</reference>
<keyword evidence="6 9" id="KW-0418">Kinase</keyword>
<evidence type="ECO:0000256" key="5">
    <source>
        <dbReference type="ARBA" id="ARBA00022741"/>
    </source>
</evidence>
<dbReference type="EMBL" id="ALYF01000003">
    <property type="protein sequence ID" value="EJW20881.1"/>
    <property type="molecule type" value="Genomic_DNA"/>
</dbReference>
<comment type="caution">
    <text evidence="12">The sequence shown here is derived from an EMBL/GenBank/DDBJ whole genome shotgun (WGS) entry which is preliminary data.</text>
</comment>
<evidence type="ECO:0000256" key="7">
    <source>
        <dbReference type="ARBA" id="ARBA00022840"/>
    </source>
</evidence>
<dbReference type="PRINTS" id="PR00474">
    <property type="entry name" value="GLU5KINASE"/>
</dbReference>
<keyword evidence="4 9" id="KW-0808">Transferase</keyword>
<feature type="domain" description="Aspartate/glutamate/uridylate kinase" evidence="11">
    <location>
        <begin position="56"/>
        <end position="301"/>
    </location>
</feature>
<evidence type="ECO:0000256" key="6">
    <source>
        <dbReference type="ARBA" id="ARBA00022777"/>
    </source>
</evidence>
<dbReference type="CDD" id="cd04250">
    <property type="entry name" value="AAK_NAGK-C"/>
    <property type="match status" value="1"/>
</dbReference>
<dbReference type="InterPro" id="IPR001057">
    <property type="entry name" value="Glu/AcGlu_kinase"/>
</dbReference>
<dbReference type="GO" id="GO:0005524">
    <property type="term" value="F:ATP binding"/>
    <property type="evidence" value="ECO:0007669"/>
    <property type="project" value="UniProtKB-UniRule"/>
</dbReference>
<dbReference type="GO" id="GO:0005737">
    <property type="term" value="C:cytoplasm"/>
    <property type="evidence" value="ECO:0007669"/>
    <property type="project" value="UniProtKB-SubCell"/>
</dbReference>
<dbReference type="GO" id="GO:0003991">
    <property type="term" value="F:acetylglutamate kinase activity"/>
    <property type="evidence" value="ECO:0007669"/>
    <property type="project" value="UniProtKB-UniRule"/>
</dbReference>
<dbReference type="OrthoDB" id="9803155at2"/>
<dbReference type="HAMAP" id="MF_00082">
    <property type="entry name" value="ArgB"/>
    <property type="match status" value="1"/>
</dbReference>
<comment type="subcellular location">
    <subcellularLocation>
        <location evidence="9">Cytoplasm</location>
    </subcellularLocation>
</comment>
<gene>
    <name evidence="9" type="primary">argB</name>
    <name evidence="12" type="ORF">IMCC14465_06770</name>
</gene>
<evidence type="ECO:0000256" key="8">
    <source>
        <dbReference type="ARBA" id="ARBA00048141"/>
    </source>
</evidence>
<comment type="catalytic activity">
    <reaction evidence="8 9">
        <text>N-acetyl-L-glutamate + ATP = N-acetyl-L-glutamyl 5-phosphate + ADP</text>
        <dbReference type="Rhea" id="RHEA:14629"/>
        <dbReference type="ChEBI" id="CHEBI:30616"/>
        <dbReference type="ChEBI" id="CHEBI:44337"/>
        <dbReference type="ChEBI" id="CHEBI:57936"/>
        <dbReference type="ChEBI" id="CHEBI:456216"/>
        <dbReference type="EC" id="2.7.2.8"/>
    </reaction>
</comment>
<dbReference type="UniPathway" id="UPA00068">
    <property type="reaction ID" value="UER00107"/>
</dbReference>
<dbReference type="STRING" id="1220535.IMCC14465_06770"/>
<evidence type="ECO:0000256" key="2">
    <source>
        <dbReference type="ARBA" id="ARBA00022571"/>
    </source>
</evidence>
<dbReference type="InterPro" id="IPR004662">
    <property type="entry name" value="AcgluKinase_fam"/>
</dbReference>
<feature type="binding site" evidence="9">
    <location>
        <begin position="96"/>
        <end position="97"/>
    </location>
    <ligand>
        <name>substrate</name>
    </ligand>
</feature>
<feature type="binding site" evidence="9">
    <location>
        <position position="223"/>
    </location>
    <ligand>
        <name>substrate</name>
    </ligand>
</feature>
<name>J9DG60_9PROT</name>
<comment type="similarity">
    <text evidence="9">Belongs to the acetylglutamate kinase family. ArgB subfamily.</text>
</comment>
<evidence type="ECO:0000256" key="3">
    <source>
        <dbReference type="ARBA" id="ARBA00022605"/>
    </source>
</evidence>
<dbReference type="Gene3D" id="3.40.1160.10">
    <property type="entry name" value="Acetylglutamate kinase-like"/>
    <property type="match status" value="1"/>
</dbReference>
<dbReference type="InterPro" id="IPR037528">
    <property type="entry name" value="ArgB"/>
</dbReference>
<dbReference type="EC" id="2.7.2.8" evidence="9"/>
<dbReference type="InterPro" id="IPR041727">
    <property type="entry name" value="NAGK-C"/>
</dbReference>
<keyword evidence="2 9" id="KW-0055">Arginine biosynthesis</keyword>
<dbReference type="GO" id="GO:0042450">
    <property type="term" value="P:L-arginine biosynthetic process via ornithine"/>
    <property type="evidence" value="ECO:0007669"/>
    <property type="project" value="UniProtKB-UniRule"/>
</dbReference>
<feature type="compositionally biased region" description="Polar residues" evidence="10">
    <location>
        <begin position="1"/>
        <end position="29"/>
    </location>
</feature>
<feature type="binding site" evidence="9">
    <location>
        <position position="118"/>
    </location>
    <ligand>
        <name>substrate</name>
    </ligand>
</feature>
<evidence type="ECO:0000259" key="11">
    <source>
        <dbReference type="Pfam" id="PF00696"/>
    </source>
</evidence>
<organism evidence="12 13">
    <name type="scientific">alpha proteobacterium IMCC14465</name>
    <dbReference type="NCBI Taxonomy" id="1220535"/>
    <lineage>
        <taxon>Bacteria</taxon>
        <taxon>Pseudomonadati</taxon>
        <taxon>Pseudomonadota</taxon>
        <taxon>Alphaproteobacteria</taxon>
        <taxon>PS1 clade</taxon>
    </lineage>
</organism>
<dbReference type="PIRSF" id="PIRSF000728">
    <property type="entry name" value="NAGK"/>
    <property type="match status" value="1"/>
</dbReference>
<keyword evidence="13" id="KW-1185">Reference proteome</keyword>
<dbReference type="FunFam" id="3.40.1160.10:FF:000004">
    <property type="entry name" value="Acetylglutamate kinase"/>
    <property type="match status" value="1"/>
</dbReference>
<feature type="site" description="Transition state stabilizer" evidence="9">
    <location>
        <position position="61"/>
    </location>
</feature>
<comment type="pathway">
    <text evidence="1 9">Amino-acid biosynthesis; L-arginine biosynthesis; N(2)-acetyl-L-ornithine from L-glutamate: step 2/4.</text>
</comment>
<comment type="function">
    <text evidence="9">Catalyzes the ATP-dependent phosphorylation of N-acetyl-L-glutamate.</text>
</comment>
<dbReference type="NCBIfam" id="TIGR00761">
    <property type="entry name" value="argB"/>
    <property type="match status" value="1"/>
</dbReference>
<protein>
    <recommendedName>
        <fullName evidence="9">Acetylglutamate kinase</fullName>
        <ecNumber evidence="9">2.7.2.8</ecNumber>
    </recommendedName>
    <alternativeName>
        <fullName evidence="9">N-acetyl-L-glutamate 5-phosphotransferase</fullName>
    </alternativeName>
    <alternativeName>
        <fullName evidence="9">NAG kinase</fullName>
        <shortName evidence="9">NAGK</shortName>
    </alternativeName>
</protein>
<keyword evidence="3 9" id="KW-0028">Amino-acid biosynthesis</keyword>
<feature type="region of interest" description="Disordered" evidence="10">
    <location>
        <begin position="1"/>
        <end position="33"/>
    </location>
</feature>
<dbReference type="PANTHER" id="PTHR23342:SF0">
    <property type="entry name" value="N-ACETYLGLUTAMATE SYNTHASE, MITOCHONDRIAL"/>
    <property type="match status" value="1"/>
</dbReference>
<evidence type="ECO:0000256" key="4">
    <source>
        <dbReference type="ARBA" id="ARBA00022679"/>
    </source>
</evidence>
<feature type="site" description="Transition state stabilizer" evidence="9">
    <location>
        <position position="283"/>
    </location>
</feature>
<dbReference type="PATRIC" id="fig|1220535.3.peg.674"/>
<dbReference type="PANTHER" id="PTHR23342">
    <property type="entry name" value="N-ACETYLGLUTAMATE SYNTHASE"/>
    <property type="match status" value="1"/>
</dbReference>
<keyword evidence="9" id="KW-0963">Cytoplasm</keyword>
<proteinExistence type="inferred from homology"/>
<dbReference type="eggNOG" id="COG0548">
    <property type="taxonomic scope" value="Bacteria"/>
</dbReference>
<dbReference type="Proteomes" id="UP000004836">
    <property type="component" value="Unassembled WGS sequence"/>
</dbReference>
<evidence type="ECO:0000313" key="12">
    <source>
        <dbReference type="EMBL" id="EJW20881.1"/>
    </source>
</evidence>
<keyword evidence="7 9" id="KW-0067">ATP-binding</keyword>
<accession>J9DG60</accession>
<dbReference type="InterPro" id="IPR036393">
    <property type="entry name" value="AceGlu_kinase-like_sf"/>
</dbReference>
<evidence type="ECO:0000313" key="13">
    <source>
        <dbReference type="Proteomes" id="UP000004836"/>
    </source>
</evidence>
<dbReference type="Pfam" id="PF00696">
    <property type="entry name" value="AA_kinase"/>
    <property type="match status" value="1"/>
</dbReference>
<evidence type="ECO:0000256" key="1">
    <source>
        <dbReference type="ARBA" id="ARBA00004828"/>
    </source>
</evidence>
<evidence type="ECO:0000256" key="9">
    <source>
        <dbReference type="HAMAP-Rule" id="MF_00082"/>
    </source>
</evidence>
<dbReference type="AlphaFoldDB" id="J9DG60"/>
<dbReference type="SUPFAM" id="SSF53633">
    <property type="entry name" value="Carbamate kinase-like"/>
    <property type="match status" value="1"/>
</dbReference>
<sequence>MAPRKSTQSKTRQSQTKLNKSVQNKTASKSGKHADWLEKAHVLTEALPFMQLYDKKTVVIKYGGHAMGDPELSAAFARDVVLLKQAGINPVVVHGGGPQIAEMLQRLGMKSKFAGGLRVTDGKTMEVVEMVLAGSINKQIVTALNQAGGRAIGLSGKDGNLLVAKKTKAKTRDPDSNIEKVIDIGFTGEPEKVNPEVLYDLARSDAIPVIAPVATSRTGQTYNVNADTAAGAIAAAIEAERLLMLTDVAGVLDKNGVLIEHLTLRQANTLIKNGTAVGGMIPKLGTAIAARKNGVEAVAILDGRIPHAILLELFTALGAGTLIS</sequence>